<feature type="transmembrane region" description="Helical" evidence="1">
    <location>
        <begin position="143"/>
        <end position="162"/>
    </location>
</feature>
<keyword evidence="1" id="KW-0812">Transmembrane</keyword>
<evidence type="ECO:0000259" key="2">
    <source>
        <dbReference type="Pfam" id="PF00892"/>
    </source>
</evidence>
<dbReference type="InterPro" id="IPR000620">
    <property type="entry name" value="EamA_dom"/>
</dbReference>
<dbReference type="AlphaFoldDB" id="A0AAW9TFA1"/>
<dbReference type="Pfam" id="PF00892">
    <property type="entry name" value="EamA"/>
    <property type="match status" value="1"/>
</dbReference>
<reference evidence="3 4" key="1">
    <citation type="journal article" date="2013" name="Genome Biol.">
        <title>Comparative genomics of the core and accessory genomes of 48 Sinorhizobium strains comprising five genospecies.</title>
        <authorList>
            <person name="Sugawara M."/>
            <person name="Epstein B."/>
            <person name="Badgley B.D."/>
            <person name="Unno T."/>
            <person name="Xu L."/>
            <person name="Reese J."/>
            <person name="Gyaneshwar P."/>
            <person name="Denny R."/>
            <person name="Mudge J."/>
            <person name="Bharti A.K."/>
            <person name="Farmer A.D."/>
            <person name="May G.D."/>
            <person name="Woodward J.E."/>
            <person name="Medigue C."/>
            <person name="Vallenet D."/>
            <person name="Lajus A."/>
            <person name="Rouy Z."/>
            <person name="Martinez-Vaz B."/>
            <person name="Tiffin P."/>
            <person name="Young N.D."/>
            <person name="Sadowsky M.J."/>
        </authorList>
    </citation>
    <scope>NUCLEOTIDE SEQUENCE [LARGE SCALE GENOMIC DNA]</scope>
    <source>
        <strain evidence="3 4">N6B1</strain>
    </source>
</reference>
<feature type="transmembrane region" description="Helical" evidence="1">
    <location>
        <begin position="197"/>
        <end position="214"/>
    </location>
</feature>
<evidence type="ECO:0000256" key="1">
    <source>
        <dbReference type="SAM" id="Phobius"/>
    </source>
</evidence>
<feature type="transmembrane region" description="Helical" evidence="1">
    <location>
        <begin position="280"/>
        <end position="299"/>
    </location>
</feature>
<keyword evidence="1" id="KW-1133">Transmembrane helix</keyword>
<dbReference type="GO" id="GO:0016020">
    <property type="term" value="C:membrane"/>
    <property type="evidence" value="ECO:0007669"/>
    <property type="project" value="InterPro"/>
</dbReference>
<feature type="transmembrane region" description="Helical" evidence="1">
    <location>
        <begin position="84"/>
        <end position="106"/>
    </location>
</feature>
<feature type="transmembrane region" description="Helical" evidence="1">
    <location>
        <begin position="20"/>
        <end position="41"/>
    </location>
</feature>
<organism evidence="3 4">
    <name type="scientific">Rhizobium meliloti</name>
    <name type="common">Ensifer meliloti</name>
    <name type="synonym">Sinorhizobium meliloti</name>
    <dbReference type="NCBI Taxonomy" id="382"/>
    <lineage>
        <taxon>Bacteria</taxon>
        <taxon>Pseudomonadati</taxon>
        <taxon>Pseudomonadota</taxon>
        <taxon>Alphaproteobacteria</taxon>
        <taxon>Hyphomicrobiales</taxon>
        <taxon>Rhizobiaceae</taxon>
        <taxon>Sinorhizobium/Ensifer group</taxon>
        <taxon>Sinorhizobium</taxon>
    </lineage>
</organism>
<dbReference type="InterPro" id="IPR037185">
    <property type="entry name" value="EmrE-like"/>
</dbReference>
<dbReference type="PANTHER" id="PTHR22911">
    <property type="entry name" value="ACYL-MALONYL CONDENSING ENZYME-RELATED"/>
    <property type="match status" value="1"/>
</dbReference>
<evidence type="ECO:0000313" key="4">
    <source>
        <dbReference type="Proteomes" id="UP000429484"/>
    </source>
</evidence>
<evidence type="ECO:0000313" key="3">
    <source>
        <dbReference type="EMBL" id="MQW32106.1"/>
    </source>
</evidence>
<dbReference type="SUPFAM" id="SSF103481">
    <property type="entry name" value="Multidrug resistance efflux transporter EmrE"/>
    <property type="match status" value="2"/>
</dbReference>
<feature type="transmembrane region" description="Helical" evidence="1">
    <location>
        <begin position="168"/>
        <end position="185"/>
    </location>
</feature>
<feature type="transmembrane region" description="Helical" evidence="1">
    <location>
        <begin position="53"/>
        <end position="72"/>
    </location>
</feature>
<proteinExistence type="predicted"/>
<feature type="domain" description="EamA" evidence="2">
    <location>
        <begin position="22"/>
        <end position="157"/>
    </location>
</feature>
<accession>A0AAW9TFA1</accession>
<comment type="caution">
    <text evidence="3">The sequence shown here is derived from an EMBL/GenBank/DDBJ whole genome shotgun (WGS) entry which is preliminary data.</text>
</comment>
<name>A0AAW9TFA1_RHIML</name>
<feature type="transmembrane region" description="Helical" evidence="1">
    <location>
        <begin position="112"/>
        <end position="134"/>
    </location>
</feature>
<dbReference type="Gene3D" id="1.10.3730.20">
    <property type="match status" value="1"/>
</dbReference>
<gene>
    <name evidence="3" type="ORF">GHK53_04435</name>
</gene>
<sequence length="317" mass="34103">MGSRIPNAERAAEGPAMNSYSLGIVLAFISTALHSLSILPLRWIGSEMSAVDIAFFRSLFSIILLSILHGVLVRDPSPLSFPRLASYQLFPQAALRLGSFLLWIYGLSQQPASIALSLAATKILWIGMMSQVVFGTRLRIPQWISCIVGFIGIIIITNPAYYGFNLSILALFGSAILGAACNLHLSRLLINMPPTRLALSISFLEVLSLSPFIFSSDIWSLGLHYMPPLLLLSATTTISNSVLIVALRGTSSQALASIDLFRLPLSLGVAALFLGETMHIADVLGSSLILGANVFYIAFQPGKRRSGVSNSSPLNPT</sequence>
<keyword evidence="1" id="KW-0472">Membrane</keyword>
<dbReference type="EMBL" id="WISR01000047">
    <property type="protein sequence ID" value="MQW32106.1"/>
    <property type="molecule type" value="Genomic_DNA"/>
</dbReference>
<dbReference type="Proteomes" id="UP000429484">
    <property type="component" value="Unassembled WGS sequence"/>
</dbReference>
<protein>
    <submittedName>
        <fullName evidence="3">EamA family transporter</fullName>
    </submittedName>
</protein>